<dbReference type="RefSeq" id="WP_072951118.1">
    <property type="nucleotide sequence ID" value="NZ_FNSV01000005.1"/>
</dbReference>
<organism evidence="2 3">
    <name type="scientific">Rhodococcus koreensis</name>
    <dbReference type="NCBI Taxonomy" id="99653"/>
    <lineage>
        <taxon>Bacteria</taxon>
        <taxon>Bacillati</taxon>
        <taxon>Actinomycetota</taxon>
        <taxon>Actinomycetes</taxon>
        <taxon>Mycobacteriales</taxon>
        <taxon>Nocardiaceae</taxon>
        <taxon>Rhodococcus</taxon>
    </lineage>
</organism>
<dbReference type="EMBL" id="FNSV01000005">
    <property type="protein sequence ID" value="SED59071.1"/>
    <property type="molecule type" value="Genomic_DNA"/>
</dbReference>
<evidence type="ECO:0000313" key="3">
    <source>
        <dbReference type="Proteomes" id="UP000183561"/>
    </source>
</evidence>
<reference evidence="3" key="1">
    <citation type="submission" date="2016-10" db="EMBL/GenBank/DDBJ databases">
        <authorList>
            <person name="Varghese N."/>
            <person name="Submissions S."/>
        </authorList>
    </citation>
    <scope>NUCLEOTIDE SEQUENCE [LARGE SCALE GENOMIC DNA]</scope>
    <source>
        <strain evidence="3">DSM 44498</strain>
    </source>
</reference>
<keyword evidence="1" id="KW-0812">Transmembrane</keyword>
<keyword evidence="1" id="KW-0472">Membrane</keyword>
<keyword evidence="1" id="KW-1133">Transmembrane helix</keyword>
<evidence type="ECO:0000313" key="2">
    <source>
        <dbReference type="EMBL" id="SED59071.1"/>
    </source>
</evidence>
<feature type="transmembrane region" description="Helical" evidence="1">
    <location>
        <begin position="146"/>
        <end position="166"/>
    </location>
</feature>
<evidence type="ECO:0008006" key="4">
    <source>
        <dbReference type="Google" id="ProtNLM"/>
    </source>
</evidence>
<protein>
    <recommendedName>
        <fullName evidence="4">DUF1772 domain-containing protein</fullName>
    </recommendedName>
</protein>
<proteinExistence type="predicted"/>
<feature type="transmembrane region" description="Helical" evidence="1">
    <location>
        <begin position="21"/>
        <end position="44"/>
    </location>
</feature>
<sequence>MAQPASALPPRGPATGPAGRIIATAAVAVTSAFAGGALLTQTVIVPHWREMDPAAFLSEFASSGPATGATVFPFEVASVLLLSMTTYSTVTNRRPGRLAWALATTCMVGTFVLLPIYFLGANLAMLDPAFPPRAVHAELTSWYRWNWIRTGLGLASAVLSCIALTASRRENATTSR</sequence>
<gene>
    <name evidence="2" type="ORF">SAMN04490239_8898</name>
</gene>
<accession>A0A1H5BXX8</accession>
<evidence type="ECO:0000256" key="1">
    <source>
        <dbReference type="SAM" id="Phobius"/>
    </source>
</evidence>
<dbReference type="OrthoDB" id="4483344at2"/>
<name>A0A1H5BXX8_9NOCA</name>
<feature type="transmembrane region" description="Helical" evidence="1">
    <location>
        <begin position="64"/>
        <end position="87"/>
    </location>
</feature>
<feature type="transmembrane region" description="Helical" evidence="1">
    <location>
        <begin position="99"/>
        <end position="126"/>
    </location>
</feature>
<keyword evidence="3" id="KW-1185">Reference proteome</keyword>
<dbReference type="Proteomes" id="UP000183561">
    <property type="component" value="Unassembled WGS sequence"/>
</dbReference>
<dbReference type="AlphaFoldDB" id="A0A1H5BXX8"/>